<dbReference type="GO" id="GO:0015648">
    <property type="term" value="F:lipid-linked peptidoglycan transporter activity"/>
    <property type="evidence" value="ECO:0007669"/>
    <property type="project" value="TreeGrafter"/>
</dbReference>
<evidence type="ECO:0000256" key="10">
    <source>
        <dbReference type="ARBA" id="ARBA00033270"/>
    </source>
</evidence>
<dbReference type="Pfam" id="PF01098">
    <property type="entry name" value="FTSW_RODA_SPOVE"/>
    <property type="match status" value="1"/>
</dbReference>
<protein>
    <recommendedName>
        <fullName evidence="12">Probable peptidoglycan glycosyltransferase FtsW</fullName>
        <ecNumber evidence="14">2.4.99.28</ecNumber>
    </recommendedName>
    <alternativeName>
        <fullName evidence="13">Cell division protein FtsW</fullName>
    </alternativeName>
    <alternativeName>
        <fullName evidence="10">Cell wall polymerase</fullName>
    </alternativeName>
    <alternativeName>
        <fullName evidence="9">Peptidoglycan polymerase</fullName>
    </alternativeName>
</protein>
<comment type="function">
    <text evidence="16">Peptidoglycan polymerase that is essential for cell division.</text>
</comment>
<evidence type="ECO:0000256" key="15">
    <source>
        <dbReference type="ARBA" id="ARBA00049902"/>
    </source>
</evidence>
<sequence>MVTQVTDKETPQPTRRGVLGAWDSPLTSYYLVLGSTLLLTMIGLIMVLASSSVVSLSAGGSAYSVFAAQARIGAAALVLMWIASRVPPAFFQRIAWPLLGVGIVGQLLVYTPLGVAGGGSLNWIRIGGQIVQPSEGVKVALALWVGAVLARKRPLLGDWKHALIPVVPGTLVVVGTVLGGGDLGTSVVMMGLVGGAMFVAGVPMRIFGFAGVAAAAGAVALALTSGNRMRRITSWLSADCDPQDGCYQSIQGVRALATGGLWGIGLGESRSKWNYLPEVETDFIFAVIGEELGLLGTLVVLGLYAALAVGMSRIIVRHTSPFAKITTAAVATWIIGQSVTNIAVVTGLLPVLGVPLPLVSVGGSALVGSLAALGVVLAFARTEPGAPEALAARGRTARRVMGVVGRVRR</sequence>
<evidence type="ECO:0000256" key="11">
    <source>
        <dbReference type="ARBA" id="ARBA00038053"/>
    </source>
</evidence>
<evidence type="ECO:0000256" key="5">
    <source>
        <dbReference type="ARBA" id="ARBA00022960"/>
    </source>
</evidence>
<evidence type="ECO:0000256" key="16">
    <source>
        <dbReference type="ARBA" id="ARBA00049966"/>
    </source>
</evidence>
<evidence type="ECO:0000256" key="1">
    <source>
        <dbReference type="ARBA" id="ARBA00004141"/>
    </source>
</evidence>
<evidence type="ECO:0000313" key="19">
    <source>
        <dbReference type="Proteomes" id="UP000054314"/>
    </source>
</evidence>
<proteinExistence type="inferred from homology"/>
<dbReference type="InterPro" id="IPR001182">
    <property type="entry name" value="FtsW/RodA"/>
</dbReference>
<keyword evidence="6" id="KW-0573">Peptidoglycan synthesis</keyword>
<evidence type="ECO:0000256" key="3">
    <source>
        <dbReference type="ARBA" id="ARBA00022679"/>
    </source>
</evidence>
<evidence type="ECO:0000256" key="4">
    <source>
        <dbReference type="ARBA" id="ARBA00022692"/>
    </source>
</evidence>
<dbReference type="AlphaFoldDB" id="A0A0A0BPQ8"/>
<comment type="caution">
    <text evidence="18">The sequence shown here is derived from an EMBL/GenBank/DDBJ whole genome shotgun (WGS) entry which is preliminary data.</text>
</comment>
<feature type="transmembrane region" description="Helical" evidence="17">
    <location>
        <begin position="61"/>
        <end position="82"/>
    </location>
</feature>
<feature type="transmembrane region" description="Helical" evidence="17">
    <location>
        <begin position="328"/>
        <end position="352"/>
    </location>
</feature>
<keyword evidence="5" id="KW-0133">Cell shape</keyword>
<dbReference type="RefSeq" id="WP_035062095.1">
    <property type="nucleotide sequence ID" value="NZ_AXCZ01000164.1"/>
</dbReference>
<accession>A0A0A0BPQ8</accession>
<dbReference type="GO" id="GO:0032153">
    <property type="term" value="C:cell division site"/>
    <property type="evidence" value="ECO:0007669"/>
    <property type="project" value="TreeGrafter"/>
</dbReference>
<evidence type="ECO:0000313" key="18">
    <source>
        <dbReference type="EMBL" id="KGM09921.1"/>
    </source>
</evidence>
<evidence type="ECO:0000256" key="2">
    <source>
        <dbReference type="ARBA" id="ARBA00022676"/>
    </source>
</evidence>
<dbReference type="EC" id="2.4.99.28" evidence="14"/>
<dbReference type="PANTHER" id="PTHR30474">
    <property type="entry name" value="CELL CYCLE PROTEIN"/>
    <property type="match status" value="1"/>
</dbReference>
<dbReference type="GO" id="GO:0009252">
    <property type="term" value="P:peptidoglycan biosynthetic process"/>
    <property type="evidence" value="ECO:0007669"/>
    <property type="project" value="UniProtKB-KW"/>
</dbReference>
<evidence type="ECO:0000256" key="17">
    <source>
        <dbReference type="SAM" id="Phobius"/>
    </source>
</evidence>
<evidence type="ECO:0000256" key="12">
    <source>
        <dbReference type="ARBA" id="ARBA00041185"/>
    </source>
</evidence>
<feature type="transmembrane region" description="Helical" evidence="17">
    <location>
        <begin position="94"/>
        <end position="116"/>
    </location>
</feature>
<dbReference type="EMBL" id="AXCZ01000164">
    <property type="protein sequence ID" value="KGM09921.1"/>
    <property type="molecule type" value="Genomic_DNA"/>
</dbReference>
<evidence type="ECO:0000256" key="8">
    <source>
        <dbReference type="ARBA" id="ARBA00023136"/>
    </source>
</evidence>
<dbReference type="PANTHER" id="PTHR30474:SF2">
    <property type="entry name" value="PEPTIDOGLYCAN GLYCOSYLTRANSFERASE FTSW-RELATED"/>
    <property type="match status" value="1"/>
</dbReference>
<name>A0A0A0BPQ8_9CELL</name>
<evidence type="ECO:0000256" key="7">
    <source>
        <dbReference type="ARBA" id="ARBA00022989"/>
    </source>
</evidence>
<keyword evidence="18" id="KW-0131">Cell cycle</keyword>
<feature type="transmembrane region" description="Helical" evidence="17">
    <location>
        <begin position="358"/>
        <end position="380"/>
    </location>
</feature>
<feature type="transmembrane region" description="Helical" evidence="17">
    <location>
        <begin position="29"/>
        <end position="49"/>
    </location>
</feature>
<comment type="catalytic activity">
    <reaction evidence="15">
        <text>[GlcNAc-(1-&gt;4)-Mur2Ac(oyl-L-Ala-gamma-D-Glu-L-Lys-D-Ala-D-Ala)](n)-di-trans,octa-cis-undecaprenyl diphosphate + beta-D-GlcNAc-(1-&gt;4)-Mur2Ac(oyl-L-Ala-gamma-D-Glu-L-Lys-D-Ala-D-Ala)-di-trans,octa-cis-undecaprenyl diphosphate = [GlcNAc-(1-&gt;4)-Mur2Ac(oyl-L-Ala-gamma-D-Glu-L-Lys-D-Ala-D-Ala)](n+1)-di-trans,octa-cis-undecaprenyl diphosphate + di-trans,octa-cis-undecaprenyl diphosphate + H(+)</text>
        <dbReference type="Rhea" id="RHEA:23708"/>
        <dbReference type="Rhea" id="RHEA-COMP:9602"/>
        <dbReference type="Rhea" id="RHEA-COMP:9603"/>
        <dbReference type="ChEBI" id="CHEBI:15378"/>
        <dbReference type="ChEBI" id="CHEBI:58405"/>
        <dbReference type="ChEBI" id="CHEBI:60033"/>
        <dbReference type="ChEBI" id="CHEBI:78435"/>
        <dbReference type="EC" id="2.4.99.28"/>
    </reaction>
</comment>
<organism evidence="18 19">
    <name type="scientific">Cellulomonas bogoriensis 69B4 = DSM 16987</name>
    <dbReference type="NCBI Taxonomy" id="1386082"/>
    <lineage>
        <taxon>Bacteria</taxon>
        <taxon>Bacillati</taxon>
        <taxon>Actinomycetota</taxon>
        <taxon>Actinomycetes</taxon>
        <taxon>Micrococcales</taxon>
        <taxon>Cellulomonadaceae</taxon>
        <taxon>Cellulomonas</taxon>
    </lineage>
</organism>
<feature type="transmembrane region" description="Helical" evidence="17">
    <location>
        <begin position="207"/>
        <end position="226"/>
    </location>
</feature>
<evidence type="ECO:0000256" key="9">
    <source>
        <dbReference type="ARBA" id="ARBA00032370"/>
    </source>
</evidence>
<dbReference type="Proteomes" id="UP000054314">
    <property type="component" value="Unassembled WGS sequence"/>
</dbReference>
<evidence type="ECO:0000256" key="13">
    <source>
        <dbReference type="ARBA" id="ARBA00041418"/>
    </source>
</evidence>
<keyword evidence="7 17" id="KW-1133">Transmembrane helix</keyword>
<keyword evidence="8 17" id="KW-0472">Membrane</keyword>
<dbReference type="GO" id="GO:0051301">
    <property type="term" value="P:cell division"/>
    <property type="evidence" value="ECO:0007669"/>
    <property type="project" value="UniProtKB-KW"/>
</dbReference>
<comment type="subcellular location">
    <subcellularLocation>
        <location evidence="1">Membrane</location>
        <topology evidence="1">Multi-pass membrane protein</topology>
    </subcellularLocation>
</comment>
<feature type="transmembrane region" description="Helical" evidence="17">
    <location>
        <begin position="159"/>
        <end position="177"/>
    </location>
</feature>
<dbReference type="GO" id="GO:0008360">
    <property type="term" value="P:regulation of cell shape"/>
    <property type="evidence" value="ECO:0007669"/>
    <property type="project" value="UniProtKB-KW"/>
</dbReference>
<keyword evidence="18" id="KW-0132">Cell division</keyword>
<dbReference type="GO" id="GO:0005886">
    <property type="term" value="C:plasma membrane"/>
    <property type="evidence" value="ECO:0007669"/>
    <property type="project" value="TreeGrafter"/>
</dbReference>
<comment type="similarity">
    <text evidence="11">Belongs to the SEDS family. FtsW subfamily.</text>
</comment>
<dbReference type="OrthoDB" id="9768187at2"/>
<evidence type="ECO:0000256" key="14">
    <source>
        <dbReference type="ARBA" id="ARBA00044770"/>
    </source>
</evidence>
<keyword evidence="3" id="KW-0808">Transferase</keyword>
<keyword evidence="4 17" id="KW-0812">Transmembrane</keyword>
<reference evidence="18 19" key="1">
    <citation type="submission" date="2013-08" db="EMBL/GenBank/DDBJ databases">
        <title>Genome sequencing of Cellulomonas bogoriensis 69B4.</title>
        <authorList>
            <person name="Chen F."/>
            <person name="Li Y."/>
            <person name="Wang G."/>
        </authorList>
    </citation>
    <scope>NUCLEOTIDE SEQUENCE [LARGE SCALE GENOMIC DNA]</scope>
    <source>
        <strain evidence="18 19">69B4</strain>
    </source>
</reference>
<gene>
    <name evidence="18" type="ORF">N869_05855</name>
</gene>
<evidence type="ECO:0000256" key="6">
    <source>
        <dbReference type="ARBA" id="ARBA00022984"/>
    </source>
</evidence>
<dbReference type="GO" id="GO:0008955">
    <property type="term" value="F:peptidoglycan glycosyltransferase activity"/>
    <property type="evidence" value="ECO:0007669"/>
    <property type="project" value="UniProtKB-EC"/>
</dbReference>
<keyword evidence="2" id="KW-0328">Glycosyltransferase</keyword>
<keyword evidence="19" id="KW-1185">Reference proteome</keyword>
<feature type="transmembrane region" description="Helical" evidence="17">
    <location>
        <begin position="292"/>
        <end position="316"/>
    </location>
</feature>